<sequence length="215" mass="25010">MKELMYKEFKLSMHPVAYIFLSLSALLCIPNYPYYVTFFYTCLGIFFVFQGNRENHDVYYMMALPIRKRNIVKARFYLVVCIELAQIIACIPFAFIRDKFIPMNNQVGIEANVAFIGLSFIMLGLFNFIFLTQYYKSGYKIGVPFVKSTIMMAVYIVIAEIMLRVIPYMRDYCDSVSIENQTKQIPVFLLGVILYTAITLLAYKKSSDSFDKLDL</sequence>
<dbReference type="EMBL" id="FOMG01000032">
    <property type="protein sequence ID" value="SFD31993.1"/>
    <property type="molecule type" value="Genomic_DNA"/>
</dbReference>
<feature type="transmembrane region" description="Helical" evidence="1">
    <location>
        <begin position="12"/>
        <end position="32"/>
    </location>
</feature>
<proteinExistence type="predicted"/>
<keyword evidence="1" id="KW-1133">Transmembrane helix</keyword>
<dbReference type="STRING" id="119641.SAMN05421842_13213"/>
<keyword evidence="3" id="KW-1185">Reference proteome</keyword>
<dbReference type="Pfam" id="PF13346">
    <property type="entry name" value="ABC2_membrane_5"/>
    <property type="match status" value="1"/>
</dbReference>
<dbReference type="Proteomes" id="UP000199263">
    <property type="component" value="Unassembled WGS sequence"/>
</dbReference>
<reference evidence="2 3" key="1">
    <citation type="submission" date="2016-10" db="EMBL/GenBank/DDBJ databases">
        <authorList>
            <person name="de Groot N.N."/>
        </authorList>
    </citation>
    <scope>NUCLEOTIDE SEQUENCE [LARGE SCALE GENOMIC DNA]</scope>
    <source>
        <strain evidence="2 3">DSM 12992</strain>
    </source>
</reference>
<feature type="transmembrane region" description="Helical" evidence="1">
    <location>
        <begin position="76"/>
        <end position="96"/>
    </location>
</feature>
<evidence type="ECO:0000313" key="3">
    <source>
        <dbReference type="Proteomes" id="UP000199263"/>
    </source>
</evidence>
<keyword evidence="1" id="KW-0812">Transmembrane</keyword>
<name>A0A1I1RK32_9CLOT</name>
<keyword evidence="1" id="KW-0472">Membrane</keyword>
<feature type="transmembrane region" description="Helical" evidence="1">
    <location>
        <begin position="144"/>
        <end position="165"/>
    </location>
</feature>
<protein>
    <submittedName>
        <fullName evidence="2">ABC-2 family transporter protein</fullName>
    </submittedName>
</protein>
<dbReference type="RefSeq" id="WP_090093871.1">
    <property type="nucleotide sequence ID" value="NZ_FOMG01000032.1"/>
</dbReference>
<evidence type="ECO:0000256" key="1">
    <source>
        <dbReference type="SAM" id="Phobius"/>
    </source>
</evidence>
<evidence type="ECO:0000313" key="2">
    <source>
        <dbReference type="EMBL" id="SFD31993.1"/>
    </source>
</evidence>
<dbReference type="OrthoDB" id="2216839at2"/>
<dbReference type="AlphaFoldDB" id="A0A1I1RK32"/>
<gene>
    <name evidence="2" type="ORF">SAMN05421842_13213</name>
</gene>
<accession>A0A1I1RK32</accession>
<dbReference type="InterPro" id="IPR025699">
    <property type="entry name" value="ABC2_memb-like"/>
</dbReference>
<feature type="transmembrane region" description="Helical" evidence="1">
    <location>
        <begin position="185"/>
        <end position="203"/>
    </location>
</feature>
<organism evidence="2 3">
    <name type="scientific">Clostridium uliginosum</name>
    <dbReference type="NCBI Taxonomy" id="119641"/>
    <lineage>
        <taxon>Bacteria</taxon>
        <taxon>Bacillati</taxon>
        <taxon>Bacillota</taxon>
        <taxon>Clostridia</taxon>
        <taxon>Eubacteriales</taxon>
        <taxon>Clostridiaceae</taxon>
        <taxon>Clostridium</taxon>
    </lineage>
</organism>
<feature type="transmembrane region" description="Helical" evidence="1">
    <location>
        <begin position="111"/>
        <end position="132"/>
    </location>
</feature>